<keyword evidence="8 14" id="KW-0915">Sodium</keyword>
<feature type="transmembrane region" description="Helical" evidence="14">
    <location>
        <begin position="390"/>
        <end position="413"/>
    </location>
</feature>
<evidence type="ECO:0000256" key="1">
    <source>
        <dbReference type="ARBA" id="ARBA00004651"/>
    </source>
</evidence>
<organism evidence="15 16">
    <name type="scientific">Thiomicrorhabdus marina</name>
    <dbReference type="NCBI Taxonomy" id="2818442"/>
    <lineage>
        <taxon>Bacteria</taxon>
        <taxon>Pseudomonadati</taxon>
        <taxon>Pseudomonadota</taxon>
        <taxon>Gammaproteobacteria</taxon>
        <taxon>Thiotrichales</taxon>
        <taxon>Piscirickettsiaceae</taxon>
        <taxon>Thiomicrorhabdus</taxon>
    </lineage>
</organism>
<keyword evidence="5 14" id="KW-0812">Transmembrane</keyword>
<evidence type="ECO:0000313" key="16">
    <source>
        <dbReference type="Proteomes" id="UP000664835"/>
    </source>
</evidence>
<evidence type="ECO:0000256" key="7">
    <source>
        <dbReference type="ARBA" id="ARBA00022989"/>
    </source>
</evidence>
<reference evidence="15 16" key="1">
    <citation type="submission" date="2021-03" db="EMBL/GenBank/DDBJ databases">
        <title>Thiomicrorhabdus sp.nov.,novel sulfur-oxidizing bacteria isolated from coastal sediment.</title>
        <authorList>
            <person name="Liu X."/>
        </authorList>
    </citation>
    <scope>NUCLEOTIDE SEQUENCE [LARGE SCALE GENOMIC DNA]</scope>
    <source>
        <strain evidence="15 16">6S2-11</strain>
    </source>
</reference>
<comment type="similarity">
    <text evidence="2 13">Belongs to the sodium:solute symporter (SSF) (TC 2.A.21) family.</text>
</comment>
<evidence type="ECO:0000256" key="3">
    <source>
        <dbReference type="ARBA" id="ARBA00022448"/>
    </source>
</evidence>
<dbReference type="InterPro" id="IPR011851">
    <property type="entry name" value="Na/Pro_symporter"/>
</dbReference>
<evidence type="ECO:0000256" key="8">
    <source>
        <dbReference type="ARBA" id="ARBA00023053"/>
    </source>
</evidence>
<protein>
    <recommendedName>
        <fullName evidence="14">Sodium/proline symporter</fullName>
    </recommendedName>
    <alternativeName>
        <fullName evidence="14">Proline permease</fullName>
    </alternativeName>
</protein>
<sequence>MVEIAFIGFLAAFFLIGVSSYYFSQGTTADYLVAGKSVSAPLIGLSAVATNNSGFMFIGMIGATYSMGLSSIWLMIGWIVGDFLVQRTAVVKINQVGASNKVHSFGGLLSHWISSNQSSSDSTHRLRQFIGILTLLFLTVYAAAQLKAGTKATEVVLGWDASSGILIAALIIFVYSLVGGLRASIWTDVAQSLVMLLGMMLIVFYGWQSISESGAFWQQLNAISASYLFWFPVDSGITGAMLFVIGWMFGGMGVIGQPHIVIRFITLSPNSSVTKMQVYYYFWFTLFYGMTIISGLISRILLPEIGDFDAELALPMLSENLMPEVFVGLLLAALFAATMSTVDSLILACSAALSRDFTAQPINKLWLNKLATLIILTIAVLIALSNNQTVFALVLDTWGMLGSAFGALIIWLAIGKKVSVAAAFVAIVTGMSVFALFTLTGWWSMVYALTFGFSGSFLSLWILNRLPR</sequence>
<evidence type="ECO:0000313" key="15">
    <source>
        <dbReference type="EMBL" id="MBO1927751.1"/>
    </source>
</evidence>
<keyword evidence="16" id="KW-1185">Reference proteome</keyword>
<comment type="caution">
    <text evidence="15">The sequence shown here is derived from an EMBL/GenBank/DDBJ whole genome shotgun (WGS) entry which is preliminary data.</text>
</comment>
<evidence type="ECO:0000256" key="4">
    <source>
        <dbReference type="ARBA" id="ARBA00022475"/>
    </source>
</evidence>
<proteinExistence type="inferred from homology"/>
<dbReference type="PROSITE" id="PS50283">
    <property type="entry name" value="NA_SOLUT_SYMP_3"/>
    <property type="match status" value="1"/>
</dbReference>
<evidence type="ECO:0000256" key="14">
    <source>
        <dbReference type="RuleBase" id="RU366012"/>
    </source>
</evidence>
<keyword evidence="3 14" id="KW-0813">Transport</keyword>
<comment type="subcellular location">
    <subcellularLocation>
        <location evidence="14">Cell inner membrane</location>
        <topology evidence="14">Multi-pass membrane protein</topology>
    </subcellularLocation>
    <subcellularLocation>
        <location evidence="1">Cell membrane</location>
        <topology evidence="1">Multi-pass membrane protein</topology>
    </subcellularLocation>
</comment>
<keyword evidence="7 14" id="KW-1133">Transmembrane helix</keyword>
<feature type="transmembrane region" description="Helical" evidence="14">
    <location>
        <begin position="445"/>
        <end position="463"/>
    </location>
</feature>
<keyword evidence="6 14" id="KW-0769">Symport</keyword>
<evidence type="ECO:0000256" key="5">
    <source>
        <dbReference type="ARBA" id="ARBA00022692"/>
    </source>
</evidence>
<keyword evidence="14" id="KW-0997">Cell inner membrane</keyword>
<keyword evidence="11 14" id="KW-0739">Sodium transport</keyword>
<dbReference type="CDD" id="cd11475">
    <property type="entry name" value="SLC5sbd_PutP"/>
    <property type="match status" value="1"/>
</dbReference>
<comment type="function">
    <text evidence="14">Catalyzes the sodium-dependent uptake of extracellular L-proline.</text>
</comment>
<accession>A0ABS3Q633</accession>
<feature type="transmembrane region" description="Helical" evidence="14">
    <location>
        <begin position="420"/>
        <end position="439"/>
    </location>
</feature>
<keyword evidence="4" id="KW-1003">Cell membrane</keyword>
<feature type="transmembrane region" description="Helical" evidence="14">
    <location>
        <begin position="185"/>
        <end position="207"/>
    </location>
</feature>
<evidence type="ECO:0000256" key="2">
    <source>
        <dbReference type="ARBA" id="ARBA00006434"/>
    </source>
</evidence>
<evidence type="ECO:0000256" key="12">
    <source>
        <dbReference type="ARBA" id="ARBA00033708"/>
    </source>
</evidence>
<comment type="catalytic activity">
    <reaction evidence="12">
        <text>L-proline(in) + Na(+)(in) = L-proline(out) + Na(+)(out)</text>
        <dbReference type="Rhea" id="RHEA:28967"/>
        <dbReference type="ChEBI" id="CHEBI:29101"/>
        <dbReference type="ChEBI" id="CHEBI:60039"/>
    </reaction>
</comment>
<feature type="transmembrane region" description="Helical" evidence="14">
    <location>
        <begin position="6"/>
        <end position="24"/>
    </location>
</feature>
<feature type="transmembrane region" description="Helical" evidence="14">
    <location>
        <begin position="227"/>
        <end position="249"/>
    </location>
</feature>
<evidence type="ECO:0000256" key="10">
    <source>
        <dbReference type="ARBA" id="ARBA00023136"/>
    </source>
</evidence>
<evidence type="ECO:0000256" key="9">
    <source>
        <dbReference type="ARBA" id="ARBA00023065"/>
    </source>
</evidence>
<dbReference type="Proteomes" id="UP000664835">
    <property type="component" value="Unassembled WGS sequence"/>
</dbReference>
<keyword evidence="14" id="KW-0029">Amino-acid transport</keyword>
<feature type="transmembrane region" description="Helical" evidence="14">
    <location>
        <begin position="55"/>
        <end position="80"/>
    </location>
</feature>
<evidence type="ECO:0000256" key="6">
    <source>
        <dbReference type="ARBA" id="ARBA00022847"/>
    </source>
</evidence>
<feature type="transmembrane region" description="Helical" evidence="14">
    <location>
        <begin position="325"/>
        <end position="353"/>
    </location>
</feature>
<gene>
    <name evidence="15" type="ORF">J3998_09200</name>
</gene>
<evidence type="ECO:0000256" key="13">
    <source>
        <dbReference type="RuleBase" id="RU362091"/>
    </source>
</evidence>
<dbReference type="Gene3D" id="1.20.1730.10">
    <property type="entry name" value="Sodium/glucose cotransporter"/>
    <property type="match status" value="1"/>
</dbReference>
<dbReference type="PANTHER" id="PTHR48086:SF3">
    <property type="entry name" value="SODIUM_PROLINE SYMPORTER"/>
    <property type="match status" value="1"/>
</dbReference>
<dbReference type="PANTHER" id="PTHR48086">
    <property type="entry name" value="SODIUM/PROLINE SYMPORTER-RELATED"/>
    <property type="match status" value="1"/>
</dbReference>
<feature type="transmembrane region" description="Helical" evidence="14">
    <location>
        <begin position="278"/>
        <end position="302"/>
    </location>
</feature>
<keyword evidence="9 14" id="KW-0406">Ion transport</keyword>
<dbReference type="EMBL" id="JAGETV010000017">
    <property type="protein sequence ID" value="MBO1927751.1"/>
    <property type="molecule type" value="Genomic_DNA"/>
</dbReference>
<keyword evidence="10 14" id="KW-0472">Membrane</keyword>
<dbReference type="InterPro" id="IPR001734">
    <property type="entry name" value="Na/solute_symporter"/>
</dbReference>
<dbReference type="Pfam" id="PF00474">
    <property type="entry name" value="SSF"/>
    <property type="match status" value="1"/>
</dbReference>
<dbReference type="InterPro" id="IPR050277">
    <property type="entry name" value="Sodium:Solute_Symporter"/>
</dbReference>
<name>A0ABS3Q633_9GAMM</name>
<evidence type="ECO:0000256" key="11">
    <source>
        <dbReference type="ARBA" id="ARBA00023201"/>
    </source>
</evidence>
<feature type="transmembrane region" description="Helical" evidence="14">
    <location>
        <begin position="126"/>
        <end position="144"/>
    </location>
</feature>
<dbReference type="InterPro" id="IPR038377">
    <property type="entry name" value="Na/Glc_symporter_sf"/>
</dbReference>
<feature type="transmembrane region" description="Helical" evidence="14">
    <location>
        <begin position="156"/>
        <end position="178"/>
    </location>
</feature>
<feature type="transmembrane region" description="Helical" evidence="14">
    <location>
        <begin position="365"/>
        <end position="384"/>
    </location>
</feature>
<dbReference type="RefSeq" id="WP_208150367.1">
    <property type="nucleotide sequence ID" value="NZ_JAGETV010000017.1"/>
</dbReference>